<dbReference type="OMA" id="DDAMRNK"/>
<dbReference type="KEGG" id="smo:SELMODRAFT_78231"/>
<gene>
    <name evidence="3" type="ORF">SELMODRAFT_78231</name>
</gene>
<dbReference type="InParanoid" id="D8QVZ3"/>
<dbReference type="Proteomes" id="UP000001514">
    <property type="component" value="Unassembled WGS sequence"/>
</dbReference>
<dbReference type="EMBL" id="GL377567">
    <property type="protein sequence ID" value="EFJ36543.1"/>
    <property type="molecule type" value="Genomic_DNA"/>
</dbReference>
<dbReference type="eggNOG" id="ENOG502QTAE">
    <property type="taxonomic scope" value="Eukaryota"/>
</dbReference>
<organism evidence="4">
    <name type="scientific">Selaginella moellendorffii</name>
    <name type="common">Spikemoss</name>
    <dbReference type="NCBI Taxonomy" id="88036"/>
    <lineage>
        <taxon>Eukaryota</taxon>
        <taxon>Viridiplantae</taxon>
        <taxon>Streptophyta</taxon>
        <taxon>Embryophyta</taxon>
        <taxon>Tracheophyta</taxon>
        <taxon>Lycopodiopsida</taxon>
        <taxon>Selaginellales</taxon>
        <taxon>Selaginellaceae</taxon>
        <taxon>Selaginella</taxon>
    </lineage>
</organism>
<feature type="transmembrane region" description="Helical" evidence="2">
    <location>
        <begin position="465"/>
        <end position="488"/>
    </location>
</feature>
<dbReference type="PANTHER" id="PTHR34553:SF4">
    <property type="entry name" value="G1_S-SPECIFIC CYCLIN-E PROTEIN"/>
    <property type="match status" value="1"/>
</dbReference>
<dbReference type="AlphaFoldDB" id="D8QVZ3"/>
<evidence type="ECO:0000313" key="4">
    <source>
        <dbReference type="Proteomes" id="UP000001514"/>
    </source>
</evidence>
<protein>
    <submittedName>
        <fullName evidence="3">Uncharacterized protein</fullName>
    </submittedName>
</protein>
<evidence type="ECO:0000256" key="1">
    <source>
        <dbReference type="SAM" id="MobiDB-lite"/>
    </source>
</evidence>
<feature type="transmembrane region" description="Helical" evidence="2">
    <location>
        <begin position="439"/>
        <end position="459"/>
    </location>
</feature>
<keyword evidence="2" id="KW-1133">Transmembrane helix</keyword>
<feature type="transmembrane region" description="Helical" evidence="2">
    <location>
        <begin position="684"/>
        <end position="705"/>
    </location>
</feature>
<sequence length="765" mass="87178">DIQSYRSELFLFMPCDNASLVFLVDNGPWSVSKSLGLRPTEFWPFVVAKSRVSPFANQRLSSRSDKLEMGGSGGDSINVGLKHLHLYNWDSIYGIIRRHYKSLVHSGILCPQFHGCVGFEVSWADVRGMNYTNELQTDTCLSLEVKQMRKREFDCLEHALDFYGSHCGLGSKQSGKRGRCQADIFVDADRCKRQCVDEDGVDRYAADGGFFSPVRQVWPPESESVVTDAEKDIMDLALETDLPCSPYSPSDESTQSPVFCSRRKLRSSRDEATKHSPEVPVAHIYKDALVVFRFSDPLLPFELRDIITSDQRLLKMLESGLFPWVIFMQSYPVFCNIYRPWMRPLARTIYFLISVVTVMIGFYDLYKNVPVLKATASHMLGPLFEWIESWEMVSRLKYLGTMLVLQNYEKAFAWVFLIVKSVRQLASLVMKPVMEPLQLLWSFFLPFWATFVQGTQSLQLVLESFFASTLCAVSYALSFVTWPFWVLLTTVTNLGERLKLNVSSIMGPVLPAFRVVLVLGDYARQYAAAIWTSFAQEVLNLLKQSWTATSQSFQLWTASSAVQTSRTPSMWRILWDDLFSKVFRAVRYILNGLVAFFTALNRHRLSIYNNIVAFLVRLIVVVESGRRLLTDTWQRFHPNSSNAKSKSKAITTGSGSSSSLGSSSTPSNQASSFFLSRASLENLILLRLRGFFSLSFFFSLFFSWLRSRKTDLTTRDSFAKFCALSKRDESVYRECVKEKLQWNLCGGPELNGSPMTRILEYFPGI</sequence>
<keyword evidence="2" id="KW-0812">Transmembrane</keyword>
<evidence type="ECO:0000256" key="2">
    <source>
        <dbReference type="SAM" id="Phobius"/>
    </source>
</evidence>
<keyword evidence="2" id="KW-0472">Membrane</keyword>
<dbReference type="STRING" id="88036.D8QVZ3"/>
<proteinExistence type="predicted"/>
<dbReference type="HOGENOM" id="CLU_015474_0_0_1"/>
<feature type="transmembrane region" description="Helical" evidence="2">
    <location>
        <begin position="607"/>
        <end position="625"/>
    </location>
</feature>
<reference evidence="3 4" key="1">
    <citation type="journal article" date="2011" name="Science">
        <title>The Selaginella genome identifies genetic changes associated with the evolution of vascular plants.</title>
        <authorList>
            <person name="Banks J.A."/>
            <person name="Nishiyama T."/>
            <person name="Hasebe M."/>
            <person name="Bowman J.L."/>
            <person name="Gribskov M."/>
            <person name="dePamphilis C."/>
            <person name="Albert V.A."/>
            <person name="Aono N."/>
            <person name="Aoyama T."/>
            <person name="Ambrose B.A."/>
            <person name="Ashton N.W."/>
            <person name="Axtell M.J."/>
            <person name="Barker E."/>
            <person name="Barker M.S."/>
            <person name="Bennetzen J.L."/>
            <person name="Bonawitz N.D."/>
            <person name="Chapple C."/>
            <person name="Cheng C."/>
            <person name="Correa L.G."/>
            <person name="Dacre M."/>
            <person name="DeBarry J."/>
            <person name="Dreyer I."/>
            <person name="Elias M."/>
            <person name="Engstrom E.M."/>
            <person name="Estelle M."/>
            <person name="Feng L."/>
            <person name="Finet C."/>
            <person name="Floyd S.K."/>
            <person name="Frommer W.B."/>
            <person name="Fujita T."/>
            <person name="Gramzow L."/>
            <person name="Gutensohn M."/>
            <person name="Harholt J."/>
            <person name="Hattori M."/>
            <person name="Heyl A."/>
            <person name="Hirai T."/>
            <person name="Hiwatashi Y."/>
            <person name="Ishikawa M."/>
            <person name="Iwata M."/>
            <person name="Karol K.G."/>
            <person name="Koehler B."/>
            <person name="Kolukisaoglu U."/>
            <person name="Kubo M."/>
            <person name="Kurata T."/>
            <person name="Lalonde S."/>
            <person name="Li K."/>
            <person name="Li Y."/>
            <person name="Litt A."/>
            <person name="Lyons E."/>
            <person name="Manning G."/>
            <person name="Maruyama T."/>
            <person name="Michael T.P."/>
            <person name="Mikami K."/>
            <person name="Miyazaki S."/>
            <person name="Morinaga S."/>
            <person name="Murata T."/>
            <person name="Mueller-Roeber B."/>
            <person name="Nelson D.R."/>
            <person name="Obara M."/>
            <person name="Oguri Y."/>
            <person name="Olmstead R.G."/>
            <person name="Onodera N."/>
            <person name="Petersen B.L."/>
            <person name="Pils B."/>
            <person name="Prigge M."/>
            <person name="Rensing S.A."/>
            <person name="Riano-Pachon D.M."/>
            <person name="Roberts A.W."/>
            <person name="Sato Y."/>
            <person name="Scheller H.V."/>
            <person name="Schulz B."/>
            <person name="Schulz C."/>
            <person name="Shakirov E.V."/>
            <person name="Shibagaki N."/>
            <person name="Shinohara N."/>
            <person name="Shippen D.E."/>
            <person name="Soerensen I."/>
            <person name="Sotooka R."/>
            <person name="Sugimoto N."/>
            <person name="Sugita M."/>
            <person name="Sumikawa N."/>
            <person name="Tanurdzic M."/>
            <person name="Theissen G."/>
            <person name="Ulvskov P."/>
            <person name="Wakazuki S."/>
            <person name="Weng J.K."/>
            <person name="Willats W.W."/>
            <person name="Wipf D."/>
            <person name="Wolf P.G."/>
            <person name="Yang L."/>
            <person name="Zimmer A.D."/>
            <person name="Zhu Q."/>
            <person name="Mitros T."/>
            <person name="Hellsten U."/>
            <person name="Loque D."/>
            <person name="Otillar R."/>
            <person name="Salamov A."/>
            <person name="Schmutz J."/>
            <person name="Shapiro H."/>
            <person name="Lindquist E."/>
            <person name="Lucas S."/>
            <person name="Rokhsar D."/>
            <person name="Grigoriev I.V."/>
        </authorList>
    </citation>
    <scope>NUCLEOTIDE SEQUENCE [LARGE SCALE GENOMIC DNA]</scope>
</reference>
<dbReference type="Gramene" id="EFJ36543">
    <property type="protein sequence ID" value="EFJ36543"/>
    <property type="gene ID" value="SELMODRAFT_78231"/>
</dbReference>
<dbReference type="FunCoup" id="D8QVZ3">
    <property type="interactions" value="1653"/>
</dbReference>
<feature type="region of interest" description="Disordered" evidence="1">
    <location>
        <begin position="639"/>
        <end position="665"/>
    </location>
</feature>
<feature type="transmembrane region" description="Helical" evidence="2">
    <location>
        <begin position="345"/>
        <end position="363"/>
    </location>
</feature>
<name>D8QVZ3_SELML</name>
<evidence type="ECO:0000313" key="3">
    <source>
        <dbReference type="EMBL" id="EFJ36543.1"/>
    </source>
</evidence>
<keyword evidence="4" id="KW-1185">Reference proteome</keyword>
<accession>D8QVZ3</accession>
<dbReference type="PANTHER" id="PTHR34553">
    <property type="entry name" value="OS05G0597400 PROTEIN"/>
    <property type="match status" value="1"/>
</dbReference>
<feature type="non-terminal residue" evidence="3">
    <location>
        <position position="1"/>
    </location>
</feature>